<dbReference type="EMBL" id="CP041334">
    <property type="protein sequence ID" value="QKY73169.1"/>
    <property type="molecule type" value="Genomic_DNA"/>
</dbReference>
<accession>A0A6I5WP85</accession>
<evidence type="ECO:0000256" key="2">
    <source>
        <dbReference type="ARBA" id="ARBA00022448"/>
    </source>
</evidence>
<protein>
    <submittedName>
        <fullName evidence="6">ABC transporter substrate-binding protein</fullName>
    </submittedName>
</protein>
<dbReference type="GO" id="GO:0012505">
    <property type="term" value="C:endomembrane system"/>
    <property type="evidence" value="ECO:0007669"/>
    <property type="project" value="UniProtKB-SubCell"/>
</dbReference>
<dbReference type="KEGG" id="hpas:JL26_04800"/>
<dbReference type="Pfam" id="PF13379">
    <property type="entry name" value="NMT1_2"/>
    <property type="match status" value="1"/>
</dbReference>
<dbReference type="RefSeq" id="WP_005710801.1">
    <property type="nucleotide sequence ID" value="NZ_CP009158.1"/>
</dbReference>
<gene>
    <name evidence="6" type="ORF">FLK62_07905</name>
</gene>
<proteinExistence type="predicted"/>
<keyword evidence="2" id="KW-0813">Transport</keyword>
<dbReference type="Proteomes" id="UP000509790">
    <property type="component" value="Chromosome"/>
</dbReference>
<keyword evidence="3" id="KW-1003">Cell membrane</keyword>
<keyword evidence="5" id="KW-0472">Membrane</keyword>
<sequence>MNNERRDFLKLLSLFTLAGSSPFLQAQEQQRKINHNAPLKIGYLPITDATPLLVAHAQGLFEKYNVEVKKPIMFRSWAQLIEAFLSGNVNLIHVLSPMSLWTKYGSKAPVKVVMWNHLAGSALTVRPDIQSIADLAGKTIAIPFWYSIHNIVLQQLLKAHQLTVTEQEPKANEVKLTVLPPSDMVAALASNAIAGFIVAEPFNAIAEAKGVGKILRFSGDVWRDHACCLNLMHEQDVNERPEWVQNIVNAVTEAQVFILDNRQATAQILARGKGYTPHDQKVLEAVLDPTEAQWQHYIQTGAIRHPHWHQERIGFQPYPYDSYMEKLVELLKETHIAGNSDFLASLDPTQVARELNAPQFVRKAIENGGWSDKFKLQNGWTRTEEIAV</sequence>
<dbReference type="SUPFAM" id="SSF53850">
    <property type="entry name" value="Periplasmic binding protein-like II"/>
    <property type="match status" value="1"/>
</dbReference>
<dbReference type="OMA" id="DFQPWPY"/>
<dbReference type="Gene3D" id="3.40.190.10">
    <property type="entry name" value="Periplasmic binding protein-like II"/>
    <property type="match status" value="2"/>
</dbReference>
<reference evidence="6 7" key="1">
    <citation type="submission" date="2019-06" db="EMBL/GenBank/DDBJ databases">
        <title>Complete genome sequence of Haemophilus parasuis HPS412.</title>
        <authorList>
            <person name="Yang S."/>
            <person name="Huang C."/>
        </authorList>
    </citation>
    <scope>NUCLEOTIDE SEQUENCE [LARGE SCALE GENOMIC DNA]</scope>
    <source>
        <strain evidence="6 7">HPS412</strain>
    </source>
</reference>
<evidence type="ECO:0000256" key="1">
    <source>
        <dbReference type="ARBA" id="ARBA00004308"/>
    </source>
</evidence>
<dbReference type="AlphaFoldDB" id="A0A6I5WP85"/>
<comment type="subcellular location">
    <subcellularLocation>
        <location evidence="1">Endomembrane system</location>
    </subcellularLocation>
</comment>
<dbReference type="CDD" id="cd13553">
    <property type="entry name" value="PBP2_NrtA_CpmA_like"/>
    <property type="match status" value="1"/>
</dbReference>
<dbReference type="PANTHER" id="PTHR30024">
    <property type="entry name" value="ALIPHATIC SULFONATES-BINDING PROTEIN-RELATED"/>
    <property type="match status" value="1"/>
</dbReference>
<organism evidence="6 7">
    <name type="scientific">Glaesserella parasuis</name>
    <name type="common">Haemophilus parasuis</name>
    <dbReference type="NCBI Taxonomy" id="738"/>
    <lineage>
        <taxon>Bacteria</taxon>
        <taxon>Pseudomonadati</taxon>
        <taxon>Pseudomonadota</taxon>
        <taxon>Gammaproteobacteria</taxon>
        <taxon>Pasteurellales</taxon>
        <taxon>Pasteurellaceae</taxon>
        <taxon>Glaesserella</taxon>
    </lineage>
</organism>
<name>A0A6I5WP85_GLAPU</name>
<evidence type="ECO:0000313" key="6">
    <source>
        <dbReference type="EMBL" id="QKY73169.1"/>
    </source>
</evidence>
<evidence type="ECO:0000313" key="7">
    <source>
        <dbReference type="Proteomes" id="UP000509790"/>
    </source>
</evidence>
<keyword evidence="4" id="KW-0997">Cell inner membrane</keyword>
<dbReference type="KEGG" id="hpak:JT17_02345"/>
<evidence type="ECO:0000256" key="4">
    <source>
        <dbReference type="ARBA" id="ARBA00022519"/>
    </source>
</evidence>
<dbReference type="InterPro" id="IPR044527">
    <property type="entry name" value="NrtA/CpmA_ABC-bd_dom"/>
</dbReference>
<evidence type="ECO:0000256" key="5">
    <source>
        <dbReference type="ARBA" id="ARBA00023136"/>
    </source>
</evidence>
<dbReference type="PANTHER" id="PTHR30024:SF43">
    <property type="entry name" value="BLL4572 PROTEIN"/>
    <property type="match status" value="1"/>
</dbReference>
<evidence type="ECO:0000256" key="3">
    <source>
        <dbReference type="ARBA" id="ARBA00022475"/>
    </source>
</evidence>